<evidence type="ECO:0000313" key="1">
    <source>
        <dbReference type="EMBL" id="XPM67290.1"/>
    </source>
</evidence>
<reference evidence="1 2" key="1">
    <citation type="journal article" date="2016" name="Genome Announc.">
        <title>Draft Genome Sequence of the Thermotolerant Cyanobacterium Desertifilum sp. IPPAS B-1220.</title>
        <authorList>
            <person name="Mironov K.S."/>
            <person name="Sinetova M.A."/>
            <person name="Bolatkhan K."/>
            <person name="Zayadan B.K."/>
            <person name="Ustinova V.V."/>
            <person name="Kupriyanova E.V."/>
            <person name="Skrypnik A.N."/>
            <person name="Gogoleva N.E."/>
            <person name="Gogolev Y.V."/>
            <person name="Los D.A."/>
        </authorList>
    </citation>
    <scope>NUCLEOTIDE SEQUENCE [LARGE SCALE GENOMIC DNA]</scope>
    <source>
        <strain evidence="1 2">IPPAS B-1220</strain>
    </source>
</reference>
<gene>
    <name evidence="1" type="ORF">BH720_027335</name>
</gene>
<accession>A0ACD5H335</accession>
<dbReference type="EC" id="2.7.7.-" evidence="1"/>
<organism evidence="1 2">
    <name type="scientific">Desertifilum tharense IPPAS B-1220</name>
    <dbReference type="NCBI Taxonomy" id="1781255"/>
    <lineage>
        <taxon>Bacteria</taxon>
        <taxon>Bacillati</taxon>
        <taxon>Cyanobacteriota</taxon>
        <taxon>Cyanophyceae</taxon>
        <taxon>Desertifilales</taxon>
        <taxon>Desertifilaceae</taxon>
        <taxon>Desertifilum</taxon>
    </lineage>
</organism>
<protein>
    <submittedName>
        <fullName evidence="1">Adenylate/guanylate cyclase domain-containing protein</fullName>
        <ecNumber evidence="1">2.7.7.-</ecNumber>
    </submittedName>
</protein>
<proteinExistence type="predicted"/>
<keyword evidence="1" id="KW-0808">Transferase</keyword>
<keyword evidence="2" id="KW-1185">Reference proteome</keyword>
<dbReference type="Proteomes" id="UP000095472">
    <property type="component" value="Chromosome"/>
</dbReference>
<sequence length="217" mass="23964">MAYQKKQTERLLQNILPVRIAERLKSSSGAIAENFDDVTVLFADIVGFTELSSQISPVQLVRLLNQIFSKFDALTEHHQLEKIKTIGDAYMVVGGLPVPRADHARAIAEIALDMLEATAQFNAETDQNFSIRIGIHTEPVVAGVIGTKKFIYDLWGDTVNTASRMESHGVAGCIQVSSVTYDLLQDGYELTPRGQVYIKGKGEMFTYFLLGKAQISP</sequence>
<keyword evidence="1" id="KW-0548">Nucleotidyltransferase</keyword>
<name>A0ACD5H335_9CYAN</name>
<evidence type="ECO:0000313" key="2">
    <source>
        <dbReference type="Proteomes" id="UP000095472"/>
    </source>
</evidence>
<dbReference type="EMBL" id="CP182909">
    <property type="protein sequence ID" value="XPM67290.1"/>
    <property type="molecule type" value="Genomic_DNA"/>
</dbReference>